<evidence type="ECO:0000313" key="2">
    <source>
        <dbReference type="EMBL" id="AGH59311.1"/>
    </source>
</evidence>
<keyword evidence="1" id="KW-0732">Signal</keyword>
<feature type="non-terminal residue" evidence="2">
    <location>
        <position position="1"/>
    </location>
</feature>
<protein>
    <submittedName>
        <fullName evidence="2">Variant surface glycoprotein 3271</fullName>
    </submittedName>
</protein>
<evidence type="ECO:0000256" key="1">
    <source>
        <dbReference type="SAM" id="SignalP"/>
    </source>
</evidence>
<organism evidence="2">
    <name type="scientific">Trypanosoma brucei</name>
    <dbReference type="NCBI Taxonomy" id="5691"/>
    <lineage>
        <taxon>Eukaryota</taxon>
        <taxon>Discoba</taxon>
        <taxon>Euglenozoa</taxon>
        <taxon>Kinetoplastea</taxon>
        <taxon>Metakinetoplastina</taxon>
        <taxon>Trypanosomatida</taxon>
        <taxon>Trypanosomatidae</taxon>
        <taxon>Trypanosoma</taxon>
    </lineage>
</organism>
<feature type="signal peptide" evidence="1">
    <location>
        <begin position="1"/>
        <end position="44"/>
    </location>
</feature>
<dbReference type="SUPFAM" id="SSF58087">
    <property type="entry name" value="Variant surface glycoprotein (N-terminal domain)"/>
    <property type="match status" value="1"/>
</dbReference>
<reference evidence="2" key="1">
    <citation type="submission" date="2013-02" db="EMBL/GenBank/DDBJ databases">
        <authorList>
            <person name="Cross G.A.M."/>
            <person name="Kim H.-S."/>
            <person name="Wickstead B."/>
        </authorList>
    </citation>
    <scope>NUCLEOTIDE SEQUENCE</scope>
    <source>
        <strain evidence="2">Lister 427</strain>
    </source>
</reference>
<dbReference type="EMBL" id="KC611880">
    <property type="protein sequence ID" value="AGH59311.1"/>
    <property type="molecule type" value="Genomic_DNA"/>
</dbReference>
<accession>M4SVJ6</accession>
<dbReference type="AlphaFoldDB" id="M4SVJ6"/>
<sequence length="389" mass="41092">QTNGQGKTTQKPIFKTKVLFSRQQTRGVTAALLMALLLADGTAANSDETVDPIKSSCDENEWLEAVRVHYRQAEINLVTRANELSNEQRMLTLTAAKSAPGVKSILAGVLAAVAGQRAAAVLGQLRQNQKTLGSTVALLAQRQGNIAALQGMRTIQKATFSESAAKSHSTNKYFATGTGECEARATLAAQPKTSCTITTASKGKLSAAAADLDKITKVKMTATGDFAFPDLKVEVEHKGTRAGGNDQHNGKAGCGDQGDAGSVGHGVAFTSAVLHKETLQPADIKLLDGNNCVAANKNSDHFVTTVEAIANAICTLKRGPMPTQKPLQAETMDDLASDTEMQTILLTATADVTTIKQDAGERKKKVQQILGGAGKQLKDVFSQEWTTET</sequence>
<reference evidence="2" key="2">
    <citation type="journal article" date="2014" name="Mol. Biochem. Parasitol.">
        <title>Capturing the variant surface glycoprotein repertoire (the VSGnome) of Trypanosoma brucei Lister 427.</title>
        <authorList>
            <person name="Cross G.A."/>
            <person name="Kim H.S."/>
            <person name="Wickstead B."/>
        </authorList>
    </citation>
    <scope>NUCLEOTIDE SEQUENCE</scope>
    <source>
        <strain evidence="2">Lister 427</strain>
    </source>
</reference>
<dbReference type="VEuPathDB" id="TriTrypDB:Tb427_000709500"/>
<proteinExistence type="predicted"/>
<name>M4SVJ6_9TRYP</name>
<feature type="chain" id="PRO_5004057413" evidence="1">
    <location>
        <begin position="45"/>
        <end position="389"/>
    </location>
</feature>